<gene>
    <name evidence="6" type="ORF">XENOCAPTIV_029558</name>
</gene>
<comment type="similarity">
    <text evidence="1">Belongs to the peptidase M17 family.</text>
</comment>
<organism evidence="6 7">
    <name type="scientific">Xenoophorus captivus</name>
    <dbReference type="NCBI Taxonomy" id="1517983"/>
    <lineage>
        <taxon>Eukaryota</taxon>
        <taxon>Metazoa</taxon>
        <taxon>Chordata</taxon>
        <taxon>Craniata</taxon>
        <taxon>Vertebrata</taxon>
        <taxon>Euteleostomi</taxon>
        <taxon>Actinopterygii</taxon>
        <taxon>Neopterygii</taxon>
        <taxon>Teleostei</taxon>
        <taxon>Neoteleostei</taxon>
        <taxon>Acanthomorphata</taxon>
        <taxon>Ovalentaria</taxon>
        <taxon>Atherinomorphae</taxon>
        <taxon>Cyprinodontiformes</taxon>
        <taxon>Goodeidae</taxon>
        <taxon>Xenoophorus</taxon>
    </lineage>
</organism>
<evidence type="ECO:0000313" key="6">
    <source>
        <dbReference type="EMBL" id="MEQ2212342.1"/>
    </source>
</evidence>
<comment type="caution">
    <text evidence="6">The sequence shown here is derived from an EMBL/GenBank/DDBJ whole genome shotgun (WGS) entry which is preliminary data.</text>
</comment>
<keyword evidence="3" id="KW-0645">Protease</keyword>
<dbReference type="InterPro" id="IPR043472">
    <property type="entry name" value="Macro_dom-like"/>
</dbReference>
<evidence type="ECO:0000256" key="3">
    <source>
        <dbReference type="ARBA" id="ARBA00022670"/>
    </source>
</evidence>
<proteinExistence type="inferred from homology"/>
<protein>
    <recommendedName>
        <fullName evidence="5">Cytosol aminopeptidase domain-containing protein</fullName>
    </recommendedName>
</protein>
<dbReference type="Proteomes" id="UP001434883">
    <property type="component" value="Unassembled WGS sequence"/>
</dbReference>
<keyword evidence="7" id="KW-1185">Reference proteome</keyword>
<dbReference type="SUPFAM" id="SSF53187">
    <property type="entry name" value="Zn-dependent exopeptidases"/>
    <property type="match status" value="1"/>
</dbReference>
<keyword evidence="2" id="KW-0031">Aminopeptidase</keyword>
<dbReference type="PANTHER" id="PTHR11963">
    <property type="entry name" value="LEUCINE AMINOPEPTIDASE-RELATED"/>
    <property type="match status" value="1"/>
</dbReference>
<dbReference type="Gene3D" id="3.40.220.10">
    <property type="entry name" value="Leucine Aminopeptidase, subunit E, domain 1"/>
    <property type="match status" value="1"/>
</dbReference>
<evidence type="ECO:0000313" key="7">
    <source>
        <dbReference type="Proteomes" id="UP001434883"/>
    </source>
</evidence>
<evidence type="ECO:0000256" key="4">
    <source>
        <dbReference type="ARBA" id="ARBA00022801"/>
    </source>
</evidence>
<sequence>MLVVKKTVQMAVRKHLSRSFSATRTHLQERKVTYSYPHQDFPCVAVVGLGKDNEGVCGAENWDTKKENIRHAVSEGAVLGLFCYDQLKSKKKTRVTTQLHGRPKAWIEEQQMGAFLSVTRGSEEPPVFLELYYNGCPDKKQLPLMLVGKGITFDRLTIKTLTAAHC</sequence>
<evidence type="ECO:0000256" key="2">
    <source>
        <dbReference type="ARBA" id="ARBA00022438"/>
    </source>
</evidence>
<dbReference type="PANTHER" id="PTHR11963:SF23">
    <property type="entry name" value="CYTOSOL AMINOPEPTIDASE"/>
    <property type="match status" value="1"/>
</dbReference>
<accession>A0ABV0RVN1</accession>
<evidence type="ECO:0000256" key="1">
    <source>
        <dbReference type="ARBA" id="ARBA00009528"/>
    </source>
</evidence>
<dbReference type="Pfam" id="PF00883">
    <property type="entry name" value="Peptidase_M17"/>
    <property type="match status" value="1"/>
</dbReference>
<evidence type="ECO:0000259" key="5">
    <source>
        <dbReference type="Pfam" id="PF00883"/>
    </source>
</evidence>
<dbReference type="InterPro" id="IPR011356">
    <property type="entry name" value="Leucine_aapep/pepB"/>
</dbReference>
<feature type="domain" description="Cytosol aminopeptidase" evidence="5">
    <location>
        <begin position="94"/>
        <end position="154"/>
    </location>
</feature>
<reference evidence="6 7" key="1">
    <citation type="submission" date="2021-06" db="EMBL/GenBank/DDBJ databases">
        <authorList>
            <person name="Palmer J.M."/>
        </authorList>
    </citation>
    <scope>NUCLEOTIDE SEQUENCE [LARGE SCALE GENOMIC DNA]</scope>
    <source>
        <strain evidence="6 7">XC_2019</strain>
        <tissue evidence="6">Muscle</tissue>
    </source>
</reference>
<name>A0ABV0RVN1_9TELE</name>
<dbReference type="SUPFAM" id="SSF52949">
    <property type="entry name" value="Macro domain-like"/>
    <property type="match status" value="1"/>
</dbReference>
<dbReference type="Gene3D" id="3.40.630.10">
    <property type="entry name" value="Zn peptidases"/>
    <property type="match status" value="1"/>
</dbReference>
<dbReference type="InterPro" id="IPR000819">
    <property type="entry name" value="Peptidase_M17_C"/>
</dbReference>
<dbReference type="EMBL" id="JAHRIN010059680">
    <property type="protein sequence ID" value="MEQ2212342.1"/>
    <property type="molecule type" value="Genomic_DNA"/>
</dbReference>
<keyword evidence="4" id="KW-0378">Hydrolase</keyword>